<dbReference type="Pfam" id="PF11443">
    <property type="entry name" value="DUF2828"/>
    <property type="match status" value="1"/>
</dbReference>
<dbReference type="eggNOG" id="ENOG502QT1I">
    <property type="taxonomic scope" value="Eukaryota"/>
</dbReference>
<dbReference type="PANTHER" id="PTHR31373:SF27">
    <property type="entry name" value="TROVE DOMAIN-CONTAINING PROTEIN"/>
    <property type="match status" value="1"/>
</dbReference>
<keyword evidence="4" id="KW-1185">Reference proteome</keyword>
<dbReference type="KEGG" id="ngr:NAEGRDRAFT_58899"/>
<evidence type="ECO:0000313" key="3">
    <source>
        <dbReference type="EMBL" id="EFC41010.1"/>
    </source>
</evidence>
<dbReference type="InterPro" id="IPR058580">
    <property type="entry name" value="DUF2828"/>
</dbReference>
<sequence>MITTHQCAPSNATTGSARLDLFFKAARGIEESFLLQLVEASWNENPLDTLKLIFQTRDCRGGKGEREIFHKCLNWLIDNHPEDLLVNLELLPEYGRWEDLLRYINQEKGKIGETISKLFAEQLRKDYAAMHDGKPVTLCAKWAPTENCKHDKKFSAVKLIAKELGIKKAEYRKQYLSPLREYIKVVERYMCLKQWDAIDYSKVPGNAMNKLKKAFNKHDPERFAEYMKKLEKGETKVNATTVEPHEIVAQFMYGQAQSETDQILESQWKEIVKRVQSLGNMDHALAVVDVSGSMSGTPLKGKLISFHEDPQFCTINLNTTLRERAQEIMLMPWGMSTNFYKVFETILREAKQNKLTQDEMPTSIYVISDMQFASAAGSSMSNLEYIKKSYAEAGYELPKLIFWNVNGNSRDFVSGNALENNVAMISGFSPSLLKAVLNGDDFTPFAIMMKAIQDERYSKIKLASSE</sequence>
<dbReference type="InterPro" id="IPR056690">
    <property type="entry name" value="DUF7788"/>
</dbReference>
<dbReference type="GeneID" id="8851084"/>
<dbReference type="Pfam" id="PF25043">
    <property type="entry name" value="DUF7788"/>
    <property type="match status" value="1"/>
</dbReference>
<dbReference type="SUPFAM" id="SSF53300">
    <property type="entry name" value="vWA-like"/>
    <property type="match status" value="1"/>
</dbReference>
<accession>D2VQA7</accession>
<evidence type="ECO:0000313" key="4">
    <source>
        <dbReference type="Proteomes" id="UP000006671"/>
    </source>
</evidence>
<protein>
    <submittedName>
        <fullName evidence="3">Predicted protein</fullName>
    </submittedName>
</protein>
<dbReference type="OrthoDB" id="1149618at2759"/>
<dbReference type="InParanoid" id="D2VQA7"/>
<dbReference type="PANTHER" id="PTHR31373">
    <property type="entry name" value="OS06G0652100 PROTEIN"/>
    <property type="match status" value="1"/>
</dbReference>
<feature type="domain" description="DUF2828" evidence="1">
    <location>
        <begin position="4"/>
        <end position="101"/>
    </location>
</feature>
<dbReference type="InterPro" id="IPR036465">
    <property type="entry name" value="vWFA_dom_sf"/>
</dbReference>
<reference evidence="3 4" key="1">
    <citation type="journal article" date="2010" name="Cell">
        <title>The genome of Naegleria gruberi illuminates early eukaryotic versatility.</title>
        <authorList>
            <person name="Fritz-Laylin L.K."/>
            <person name="Prochnik S.E."/>
            <person name="Ginger M.L."/>
            <person name="Dacks J.B."/>
            <person name="Carpenter M.L."/>
            <person name="Field M.C."/>
            <person name="Kuo A."/>
            <person name="Paredez A."/>
            <person name="Chapman J."/>
            <person name="Pham J."/>
            <person name="Shu S."/>
            <person name="Neupane R."/>
            <person name="Cipriano M."/>
            <person name="Mancuso J."/>
            <person name="Tu H."/>
            <person name="Salamov A."/>
            <person name="Lindquist E."/>
            <person name="Shapiro H."/>
            <person name="Lucas S."/>
            <person name="Grigoriev I.V."/>
            <person name="Cande W.Z."/>
            <person name="Fulton C."/>
            <person name="Rokhsar D.S."/>
            <person name="Dawson S.C."/>
        </authorList>
    </citation>
    <scope>NUCLEOTIDE SEQUENCE [LARGE SCALE GENOMIC DNA]</scope>
    <source>
        <strain evidence="3 4">NEG-M</strain>
    </source>
</reference>
<proteinExistence type="predicted"/>
<dbReference type="VEuPathDB" id="AmoebaDB:NAEGRDRAFT_58899"/>
<feature type="domain" description="DUF7788" evidence="2">
    <location>
        <begin position="279"/>
        <end position="442"/>
    </location>
</feature>
<gene>
    <name evidence="3" type="ORF">NAEGRDRAFT_58899</name>
</gene>
<dbReference type="OMA" id="AKQLFPH"/>
<dbReference type="InterPro" id="IPR011205">
    <property type="entry name" value="UCP015417_vWA"/>
</dbReference>
<dbReference type="PIRSF" id="PIRSF015417">
    <property type="entry name" value="T31B5_30_vWA"/>
    <property type="match status" value="1"/>
</dbReference>
<dbReference type="Gene3D" id="3.40.50.410">
    <property type="entry name" value="von Willebrand factor, type A domain"/>
    <property type="match status" value="1"/>
</dbReference>
<dbReference type="AlphaFoldDB" id="D2VQA7"/>
<evidence type="ECO:0000259" key="2">
    <source>
        <dbReference type="Pfam" id="PF25043"/>
    </source>
</evidence>
<dbReference type="Proteomes" id="UP000006671">
    <property type="component" value="Unassembled WGS sequence"/>
</dbReference>
<organism evidence="4">
    <name type="scientific">Naegleria gruberi</name>
    <name type="common">Amoeba</name>
    <dbReference type="NCBI Taxonomy" id="5762"/>
    <lineage>
        <taxon>Eukaryota</taxon>
        <taxon>Discoba</taxon>
        <taxon>Heterolobosea</taxon>
        <taxon>Tetramitia</taxon>
        <taxon>Eutetramitia</taxon>
        <taxon>Vahlkampfiidae</taxon>
        <taxon>Naegleria</taxon>
    </lineage>
</organism>
<dbReference type="RefSeq" id="XP_002673754.1">
    <property type="nucleotide sequence ID" value="XM_002673708.1"/>
</dbReference>
<evidence type="ECO:0000259" key="1">
    <source>
        <dbReference type="Pfam" id="PF11443"/>
    </source>
</evidence>
<dbReference type="EMBL" id="GG738888">
    <property type="protein sequence ID" value="EFC41010.1"/>
    <property type="molecule type" value="Genomic_DNA"/>
</dbReference>
<name>D2VQA7_NAEGR</name>